<name>A0A0A8YV65_ARUDO</name>
<feature type="compositionally biased region" description="Basic residues" evidence="1">
    <location>
        <begin position="29"/>
        <end position="41"/>
    </location>
</feature>
<evidence type="ECO:0000256" key="1">
    <source>
        <dbReference type="SAM" id="MobiDB-lite"/>
    </source>
</evidence>
<reference evidence="2" key="2">
    <citation type="journal article" date="2015" name="Data Brief">
        <title>Shoot transcriptome of the giant reed, Arundo donax.</title>
        <authorList>
            <person name="Barrero R.A."/>
            <person name="Guerrero F.D."/>
            <person name="Moolhuijzen P."/>
            <person name="Goolsby J.A."/>
            <person name="Tidwell J."/>
            <person name="Bellgard S.E."/>
            <person name="Bellgard M.I."/>
        </authorList>
    </citation>
    <scope>NUCLEOTIDE SEQUENCE</scope>
    <source>
        <tissue evidence="2">Shoot tissue taken approximately 20 cm above the soil surface</tissue>
    </source>
</reference>
<feature type="region of interest" description="Disordered" evidence="1">
    <location>
        <begin position="1"/>
        <end position="56"/>
    </location>
</feature>
<protein>
    <submittedName>
        <fullName evidence="2">Uncharacterized protein</fullName>
    </submittedName>
</protein>
<accession>A0A0A8YV65</accession>
<reference evidence="2" key="1">
    <citation type="submission" date="2014-09" db="EMBL/GenBank/DDBJ databases">
        <authorList>
            <person name="Magalhaes I.L.F."/>
            <person name="Oliveira U."/>
            <person name="Santos F.R."/>
            <person name="Vidigal T.H.D.A."/>
            <person name="Brescovit A.D."/>
            <person name="Santos A.J."/>
        </authorList>
    </citation>
    <scope>NUCLEOTIDE SEQUENCE</scope>
    <source>
        <tissue evidence="2">Shoot tissue taken approximately 20 cm above the soil surface</tissue>
    </source>
</reference>
<proteinExistence type="predicted"/>
<organism evidence="2">
    <name type="scientific">Arundo donax</name>
    <name type="common">Giant reed</name>
    <name type="synonym">Donax arundinaceus</name>
    <dbReference type="NCBI Taxonomy" id="35708"/>
    <lineage>
        <taxon>Eukaryota</taxon>
        <taxon>Viridiplantae</taxon>
        <taxon>Streptophyta</taxon>
        <taxon>Embryophyta</taxon>
        <taxon>Tracheophyta</taxon>
        <taxon>Spermatophyta</taxon>
        <taxon>Magnoliopsida</taxon>
        <taxon>Liliopsida</taxon>
        <taxon>Poales</taxon>
        <taxon>Poaceae</taxon>
        <taxon>PACMAD clade</taxon>
        <taxon>Arundinoideae</taxon>
        <taxon>Arundineae</taxon>
        <taxon>Arundo</taxon>
    </lineage>
</organism>
<sequence>MCAGSARGCRRWRRTGSPCGRPSSPWEPRRRRSCCSRRSRRSSAGSPPRHHFRLCP</sequence>
<dbReference type="EMBL" id="GBRH01271413">
    <property type="protein sequence ID" value="JAD26482.1"/>
    <property type="molecule type" value="Transcribed_RNA"/>
</dbReference>
<dbReference type="AlphaFoldDB" id="A0A0A8YV65"/>
<evidence type="ECO:0000313" key="2">
    <source>
        <dbReference type="EMBL" id="JAD26482.1"/>
    </source>
</evidence>